<dbReference type="Gene3D" id="1.10.260.40">
    <property type="entry name" value="lambda repressor-like DNA-binding domains"/>
    <property type="match status" value="1"/>
</dbReference>
<dbReference type="EMBL" id="AB828060">
    <property type="protein sequence ID" value="BAO09126.1"/>
    <property type="molecule type" value="Genomic_DNA"/>
</dbReference>
<dbReference type="PROSITE" id="PS50943">
    <property type="entry name" value="HTH_CROC1"/>
    <property type="match status" value="1"/>
</dbReference>
<protein>
    <submittedName>
        <fullName evidence="2">Putative transcriptional regulator</fullName>
    </submittedName>
</protein>
<evidence type="ECO:0000313" key="2">
    <source>
        <dbReference type="EMBL" id="BAO09126.1"/>
    </source>
</evidence>
<proteinExistence type="predicted"/>
<feature type="domain" description="HTH cro/C1-type" evidence="1">
    <location>
        <begin position="10"/>
        <end position="64"/>
    </location>
</feature>
<dbReference type="InterPro" id="IPR010982">
    <property type="entry name" value="Lambda_DNA-bd_dom_sf"/>
</dbReference>
<dbReference type="GO" id="GO:0003677">
    <property type="term" value="F:DNA binding"/>
    <property type="evidence" value="ECO:0007669"/>
    <property type="project" value="InterPro"/>
</dbReference>
<organism evidence="2">
    <name type="scientific">Staphylococcus epidermidis</name>
    <dbReference type="NCBI Taxonomy" id="1282"/>
    <lineage>
        <taxon>Bacteria</taxon>
        <taxon>Bacillati</taxon>
        <taxon>Bacillota</taxon>
        <taxon>Bacilli</taxon>
        <taxon>Bacillales</taxon>
        <taxon>Staphylococcaceae</taxon>
        <taxon>Staphylococcus</taxon>
    </lineage>
</organism>
<dbReference type="Pfam" id="PF13560">
    <property type="entry name" value="HTH_31"/>
    <property type="match status" value="1"/>
</dbReference>
<sequence length="216" mass="25534">MDEMTLGDYLRNLRNNKNVTTRELGDLIGYSYSYIASIETGKRKPREAVVEKYIYQLAYNSEELKKIKIDISNITNGEYYKSYLVNYDDSDSKNNTIKNDIDSMIIKENSELSKKIYNFPINDIFYHLNDKYNSKFFDGIKLSDSDRKHIIKLISSTLMTSIENDINFTASNIHLKQNHIYKLEKDYKQIIDEYQSVSDDENEKRKLEVQIEVIRR</sequence>
<evidence type="ECO:0000259" key="1">
    <source>
        <dbReference type="PROSITE" id="PS50943"/>
    </source>
</evidence>
<reference evidence="2" key="2">
    <citation type="submission" date="2013-06" db="EMBL/GenBank/DDBJ databases">
        <authorList>
            <person name="Chen H.J."/>
            <person name="Teng L.J."/>
        </authorList>
    </citation>
    <scope>NUCLEOTIDE SEQUENCE</scope>
    <source>
        <strain evidence="2">NTUH-857</strain>
    </source>
</reference>
<dbReference type="AlphaFoldDB" id="V5XW86"/>
<reference evidence="2" key="1">
    <citation type="journal article" date="2013" name="Antimicrob. Agents Chemother.">
        <title>New Structure of Phage-related Islands Carrying fusB and a Virulence Gene in Fusidic Acid-Resistant Staphylococcus epidermidis.</title>
        <authorList>
            <person name="Chen H.-J."/>
            <person name="Chang Y.-C."/>
            <person name="Tsai J.-C."/>
            <person name="Hung W.-C."/>
            <person name="Lin Y.-T."/>
            <person name="You S.-J."/>
            <person name="Tseng S.-P."/>
            <person name="Tenga L.-J."/>
        </authorList>
    </citation>
    <scope>NUCLEOTIDE SEQUENCE</scope>
    <source>
        <strain evidence="2">NTUH-857</strain>
    </source>
</reference>
<dbReference type="InterPro" id="IPR001387">
    <property type="entry name" value="Cro/C1-type_HTH"/>
</dbReference>
<accession>V5XW86</accession>
<dbReference type="CDD" id="cd00093">
    <property type="entry name" value="HTH_XRE"/>
    <property type="match status" value="1"/>
</dbReference>
<name>V5XW86_STAEP</name>
<dbReference type="SUPFAM" id="SSF47413">
    <property type="entry name" value="lambda repressor-like DNA-binding domains"/>
    <property type="match status" value="1"/>
</dbReference>
<dbReference type="SMART" id="SM00530">
    <property type="entry name" value="HTH_XRE"/>
    <property type="match status" value="1"/>
</dbReference>